<dbReference type="RefSeq" id="WP_111163128.1">
    <property type="nucleotide sequence ID" value="NZ_PCDP01000059.1"/>
</dbReference>
<comment type="caution">
    <text evidence="1">The sequence shown here is derived from an EMBL/GenBank/DDBJ whole genome shotgun (WGS) entry which is preliminary data.</text>
</comment>
<name>A0A2W4CF09_9HYPH</name>
<evidence type="ECO:0000313" key="2">
    <source>
        <dbReference type="Proteomes" id="UP000248925"/>
    </source>
</evidence>
<accession>A0A2W4CF09</accession>
<organism evidence="1 2">
    <name type="scientific">Rhizobium tubonense</name>
    <dbReference type="NCBI Taxonomy" id="484088"/>
    <lineage>
        <taxon>Bacteria</taxon>
        <taxon>Pseudomonadati</taxon>
        <taxon>Pseudomonadota</taxon>
        <taxon>Alphaproteobacteria</taxon>
        <taxon>Hyphomicrobiales</taxon>
        <taxon>Rhizobiaceae</taxon>
        <taxon>Rhizobium/Agrobacterium group</taxon>
        <taxon>Rhizobium</taxon>
    </lineage>
</organism>
<dbReference type="AlphaFoldDB" id="A0A2W4CF09"/>
<gene>
    <name evidence="1" type="ORF">CPY51_26120</name>
</gene>
<keyword evidence="2" id="KW-1185">Reference proteome</keyword>
<evidence type="ECO:0000313" key="1">
    <source>
        <dbReference type="EMBL" id="PZM09748.1"/>
    </source>
</evidence>
<proteinExistence type="predicted"/>
<sequence length="76" mass="8257">MQNVRSLFLALTGITIFAALALLTVSLTLAIGGILTVCLVGRALSMRLKPAPIRAKANRQREMHIWNDGRGTIIDL</sequence>
<dbReference type="Proteomes" id="UP000248925">
    <property type="component" value="Unassembled WGS sequence"/>
</dbReference>
<dbReference type="OrthoDB" id="8305240at2"/>
<reference evidence="1 2" key="1">
    <citation type="journal article" date="2018" name="Sci. Rep.">
        <title>Rhizobium tumorigenes sp. nov., a novel plant tumorigenic bacterium isolated from cane gall tumors on thornless blackberry.</title>
        <authorList>
            <person name="Kuzmanovi N."/>
            <person name="Smalla K."/>
            <person name="Gronow S."/>
            <person name="PuBawska J."/>
        </authorList>
    </citation>
    <scope>NUCLEOTIDE SEQUENCE [LARGE SCALE GENOMIC DNA]</scope>
    <source>
        <strain evidence="1 2">CCBAU 85046</strain>
    </source>
</reference>
<protein>
    <submittedName>
        <fullName evidence="1">Uncharacterized protein</fullName>
    </submittedName>
</protein>
<dbReference type="EMBL" id="PCDP01000059">
    <property type="protein sequence ID" value="PZM09748.1"/>
    <property type="molecule type" value="Genomic_DNA"/>
</dbReference>